<reference evidence="8" key="1">
    <citation type="submission" date="2021-01" db="EMBL/GenBank/DDBJ databases">
        <authorList>
            <person name="Bezrukov I."/>
        </authorList>
    </citation>
    <scope>NUCLEOTIDE SEQUENCE</scope>
</reference>
<evidence type="ECO:0000256" key="3">
    <source>
        <dbReference type="ARBA" id="ARBA00023110"/>
    </source>
</evidence>
<evidence type="ECO:0000259" key="7">
    <source>
        <dbReference type="PROSITE" id="PS50059"/>
    </source>
</evidence>
<dbReference type="FunFam" id="3.10.50.40:FF:000006">
    <property type="entry name" value="Peptidyl-prolyl cis-trans isomerase"/>
    <property type="match status" value="1"/>
</dbReference>
<dbReference type="SUPFAM" id="SSF54403">
    <property type="entry name" value="Cystatin/monellin"/>
    <property type="match status" value="2"/>
</dbReference>
<dbReference type="Pfam" id="PF00254">
    <property type="entry name" value="FKBP_C"/>
    <property type="match status" value="1"/>
</dbReference>
<keyword evidence="9" id="KW-1185">Reference proteome</keyword>
<dbReference type="EC" id="5.2.1.8" evidence="2 5"/>
<dbReference type="NCBIfam" id="TIGR01638">
    <property type="entry name" value="Atha_cystat_rel"/>
    <property type="match status" value="2"/>
</dbReference>
<evidence type="ECO:0000256" key="2">
    <source>
        <dbReference type="ARBA" id="ARBA00013194"/>
    </source>
</evidence>
<dbReference type="PANTHER" id="PTHR31228">
    <property type="entry name" value="CYSTATIN/MONELLIN SUPERFAMILY PROTEIN"/>
    <property type="match status" value="1"/>
</dbReference>
<dbReference type="InterPro" id="IPR046357">
    <property type="entry name" value="PPIase_dom_sf"/>
</dbReference>
<name>A0A8S2AJV7_ARAAE</name>
<organism evidence="8 9">
    <name type="scientific">Arabidopsis arenosa</name>
    <name type="common">Sand rock-cress</name>
    <name type="synonym">Cardaminopsis arenosa</name>
    <dbReference type="NCBI Taxonomy" id="38785"/>
    <lineage>
        <taxon>Eukaryota</taxon>
        <taxon>Viridiplantae</taxon>
        <taxon>Streptophyta</taxon>
        <taxon>Embryophyta</taxon>
        <taxon>Tracheophyta</taxon>
        <taxon>Spermatophyta</taxon>
        <taxon>Magnoliopsida</taxon>
        <taxon>eudicotyledons</taxon>
        <taxon>Gunneridae</taxon>
        <taxon>Pentapetalae</taxon>
        <taxon>rosids</taxon>
        <taxon>malvids</taxon>
        <taxon>Brassicales</taxon>
        <taxon>Brassicaceae</taxon>
        <taxon>Camelineae</taxon>
        <taxon>Arabidopsis</taxon>
    </lineage>
</organism>
<feature type="region of interest" description="Disordered" evidence="6">
    <location>
        <begin position="356"/>
        <end position="389"/>
    </location>
</feature>
<accession>A0A8S2AJV7</accession>
<dbReference type="Proteomes" id="UP000682877">
    <property type="component" value="Chromosome 6"/>
</dbReference>
<protein>
    <recommendedName>
        <fullName evidence="2 5">peptidylprolyl isomerase</fullName>
        <ecNumber evidence="2 5">5.2.1.8</ecNumber>
    </recommendedName>
</protein>
<dbReference type="AlphaFoldDB" id="A0A8S2AJV7"/>
<dbReference type="Gene3D" id="3.10.450.10">
    <property type="match status" value="2"/>
</dbReference>
<sequence>MEERICDDRDSDNSEDGTPEEIQLFYDEWDKSQGFEIDFSKLNFCFDWKPLDLDDSTMVDEPQTNRDFIAMLSNRALTKHNADNGTSLELGKVLRANFHPSAGITFYISFQVNDPSVVNRQTKPYRAMVRYLAGDIENERSELPSPKTLKLEEPANDEPQFPNYDSDDWETLSDDFRLLDEEWGKTGGFDVDFSKLRHTFGCGAVNLDDSNMVSEPHETNRDLLNRLSNMAISYYNENTGIKLELVKVLRANFHPSAAITLYITFEANDPSDVNQTKRYQAVVLYLSFDIQVPKRNNIPKLSSVRASVHGKDVADTVTQLNGSYMRGRKLAVWVTAKPEIPIRLIRRRVNFSKPIPPLQDPSAMDAAIPKSRSESSMAPSESAKKKEKISEEATVEYKAISTSVEKQTPDPDELNVDDLCMGNPNGKKAGPGKRVTVHYTGKLHENGKIFDSTVGKSPYKFRLGVGKVIKGLDVGVNGMYVGGKRKLTIPPAFGYGRYGAEVAGTKIPPDAWLVFDVELLNVR</sequence>
<dbReference type="InterPro" id="IPR001179">
    <property type="entry name" value="PPIase_FKBP_dom"/>
</dbReference>
<evidence type="ECO:0000256" key="4">
    <source>
        <dbReference type="ARBA" id="ARBA00023235"/>
    </source>
</evidence>
<dbReference type="InterPro" id="IPR006525">
    <property type="entry name" value="Cystatin-related_pln"/>
</dbReference>
<evidence type="ECO:0000313" key="8">
    <source>
        <dbReference type="EMBL" id="CAE6086815.1"/>
    </source>
</evidence>
<dbReference type="GO" id="GO:0003755">
    <property type="term" value="F:peptidyl-prolyl cis-trans isomerase activity"/>
    <property type="evidence" value="ECO:0007669"/>
    <property type="project" value="UniProtKB-KW"/>
</dbReference>
<dbReference type="PROSITE" id="PS50059">
    <property type="entry name" value="FKBP_PPIASE"/>
    <property type="match status" value="1"/>
</dbReference>
<feature type="region of interest" description="Disordered" evidence="6">
    <location>
        <begin position="142"/>
        <end position="166"/>
    </location>
</feature>
<evidence type="ECO:0000256" key="5">
    <source>
        <dbReference type="PROSITE-ProRule" id="PRU00277"/>
    </source>
</evidence>
<evidence type="ECO:0000256" key="6">
    <source>
        <dbReference type="SAM" id="MobiDB-lite"/>
    </source>
</evidence>
<gene>
    <name evidence="8" type="ORF">AARE701A_LOCUS14504</name>
</gene>
<proteinExistence type="predicted"/>
<evidence type="ECO:0000256" key="1">
    <source>
        <dbReference type="ARBA" id="ARBA00000971"/>
    </source>
</evidence>
<dbReference type="InterPro" id="IPR046350">
    <property type="entry name" value="Cystatin_sf"/>
</dbReference>
<dbReference type="PANTHER" id="PTHR31228:SF22">
    <property type="entry name" value="CYSTATIN_MONELLIN SUPERFAMILY PROTEIN"/>
    <property type="match status" value="1"/>
</dbReference>
<dbReference type="Gene3D" id="3.10.50.40">
    <property type="match status" value="1"/>
</dbReference>
<dbReference type="EMBL" id="LR999456">
    <property type="protein sequence ID" value="CAE6086815.1"/>
    <property type="molecule type" value="Genomic_DNA"/>
</dbReference>
<keyword evidence="3 5" id="KW-0697">Rotamase</keyword>
<feature type="domain" description="PPIase FKBP-type" evidence="7">
    <location>
        <begin position="432"/>
        <end position="523"/>
    </location>
</feature>
<evidence type="ECO:0000313" key="9">
    <source>
        <dbReference type="Proteomes" id="UP000682877"/>
    </source>
</evidence>
<keyword evidence="4 5" id="KW-0413">Isomerase</keyword>
<comment type="catalytic activity">
    <reaction evidence="1 5">
        <text>[protein]-peptidylproline (omega=180) = [protein]-peptidylproline (omega=0)</text>
        <dbReference type="Rhea" id="RHEA:16237"/>
        <dbReference type="Rhea" id="RHEA-COMP:10747"/>
        <dbReference type="Rhea" id="RHEA-COMP:10748"/>
        <dbReference type="ChEBI" id="CHEBI:83833"/>
        <dbReference type="ChEBI" id="CHEBI:83834"/>
        <dbReference type="EC" id="5.2.1.8"/>
    </reaction>
</comment>
<dbReference type="SUPFAM" id="SSF54534">
    <property type="entry name" value="FKBP-like"/>
    <property type="match status" value="1"/>
</dbReference>